<accession>A0A4U6TIH3</accession>
<dbReference type="PANTHER" id="PTHR27006">
    <property type="entry name" value="PROMASTIGOTE SURFACE ANTIGEN PROTEIN PSA"/>
    <property type="match status" value="1"/>
</dbReference>
<dbReference type="InterPro" id="IPR011009">
    <property type="entry name" value="Kinase-like_dom_sf"/>
</dbReference>
<proteinExistence type="predicted"/>
<dbReference type="AlphaFoldDB" id="A0A4U6TIH3"/>
<dbReference type="EMBL" id="CM016559">
    <property type="protein sequence ID" value="TKW02169.1"/>
    <property type="molecule type" value="Genomic_DNA"/>
</dbReference>
<dbReference type="Gramene" id="TKW02169">
    <property type="protein sequence ID" value="TKW02169"/>
    <property type="gene ID" value="SEVIR_8G228100v2"/>
</dbReference>
<dbReference type="PROSITE" id="PS50011">
    <property type="entry name" value="PROTEIN_KINASE_DOM"/>
    <property type="match status" value="1"/>
</dbReference>
<dbReference type="Gene3D" id="1.10.510.10">
    <property type="entry name" value="Transferase(Phosphotransferase) domain 1"/>
    <property type="match status" value="1"/>
</dbReference>
<evidence type="ECO:0000259" key="2">
    <source>
        <dbReference type="PROSITE" id="PS50011"/>
    </source>
</evidence>
<dbReference type="Proteomes" id="UP000298652">
    <property type="component" value="Chromosome 8"/>
</dbReference>
<dbReference type="Gene3D" id="3.30.200.20">
    <property type="entry name" value="Phosphorylase Kinase, domain 1"/>
    <property type="match status" value="1"/>
</dbReference>
<dbReference type="EMBL" id="CM016559">
    <property type="protein sequence ID" value="TKW02170.1"/>
    <property type="molecule type" value="Genomic_DNA"/>
</dbReference>
<name>A0A4U6TIH3_SETVI</name>
<dbReference type="Pfam" id="PF00069">
    <property type="entry name" value="Pkinase"/>
    <property type="match status" value="1"/>
</dbReference>
<keyword evidence="4" id="KW-1185">Reference proteome</keyword>
<dbReference type="InterPro" id="IPR000719">
    <property type="entry name" value="Prot_kinase_dom"/>
</dbReference>
<dbReference type="GO" id="GO:0004672">
    <property type="term" value="F:protein kinase activity"/>
    <property type="evidence" value="ECO:0007669"/>
    <property type="project" value="InterPro"/>
</dbReference>
<feature type="domain" description="Protein kinase" evidence="2">
    <location>
        <begin position="187"/>
        <end position="483"/>
    </location>
</feature>
<organism evidence="3 4">
    <name type="scientific">Setaria viridis</name>
    <name type="common">Green bristlegrass</name>
    <name type="synonym">Setaria italica subsp. viridis</name>
    <dbReference type="NCBI Taxonomy" id="4556"/>
    <lineage>
        <taxon>Eukaryota</taxon>
        <taxon>Viridiplantae</taxon>
        <taxon>Streptophyta</taxon>
        <taxon>Embryophyta</taxon>
        <taxon>Tracheophyta</taxon>
        <taxon>Spermatophyta</taxon>
        <taxon>Magnoliopsida</taxon>
        <taxon>Liliopsida</taxon>
        <taxon>Poales</taxon>
        <taxon>Poaceae</taxon>
        <taxon>PACMAD clade</taxon>
        <taxon>Panicoideae</taxon>
        <taxon>Panicodae</taxon>
        <taxon>Paniceae</taxon>
        <taxon>Cenchrinae</taxon>
        <taxon>Setaria</taxon>
    </lineage>
</organism>
<dbReference type="OMA" id="MPSKARH"/>
<dbReference type="SUPFAM" id="SSF56112">
    <property type="entry name" value="Protein kinase-like (PK-like)"/>
    <property type="match status" value="1"/>
</dbReference>
<feature type="region of interest" description="Disordered" evidence="1">
    <location>
        <begin position="153"/>
        <end position="172"/>
    </location>
</feature>
<gene>
    <name evidence="3" type="ORF">SEVIR_8G228100v2</name>
</gene>
<evidence type="ECO:0000313" key="4">
    <source>
        <dbReference type="Proteomes" id="UP000298652"/>
    </source>
</evidence>
<evidence type="ECO:0000313" key="3">
    <source>
        <dbReference type="EMBL" id="TKW02170.1"/>
    </source>
</evidence>
<dbReference type="GO" id="GO:0005524">
    <property type="term" value="F:ATP binding"/>
    <property type="evidence" value="ECO:0007669"/>
    <property type="project" value="InterPro"/>
</dbReference>
<dbReference type="Gramene" id="TKW02170">
    <property type="protein sequence ID" value="TKW02170"/>
    <property type="gene ID" value="SEVIR_8G228100v2"/>
</dbReference>
<evidence type="ECO:0000256" key="1">
    <source>
        <dbReference type="SAM" id="MobiDB-lite"/>
    </source>
</evidence>
<reference evidence="3 4" key="1">
    <citation type="submission" date="2019-03" db="EMBL/GenBank/DDBJ databases">
        <title>WGS assembly of Setaria viridis.</title>
        <authorList>
            <person name="Huang P."/>
            <person name="Jenkins J."/>
            <person name="Grimwood J."/>
            <person name="Barry K."/>
            <person name="Healey A."/>
            <person name="Mamidi S."/>
            <person name="Sreedasyam A."/>
            <person name="Shu S."/>
            <person name="Feldman M."/>
            <person name="Wu J."/>
            <person name="Yu Y."/>
            <person name="Chen C."/>
            <person name="Johnson J."/>
            <person name="Rokhsar D."/>
            <person name="Baxter I."/>
            <person name="Schmutz J."/>
            <person name="Brutnell T."/>
            <person name="Kellogg E."/>
        </authorList>
    </citation>
    <scope>NUCLEOTIDE SEQUENCE [LARGE SCALE GENOMIC DNA]</scope>
    <source>
        <strain evidence="4">cv. A10</strain>
    </source>
</reference>
<feature type="compositionally biased region" description="Polar residues" evidence="1">
    <location>
        <begin position="154"/>
        <end position="167"/>
    </location>
</feature>
<sequence length="500" mass="56475">MANLVKEVIDVGSEIKTLLEKFNNLECCNICNFMETLCKDLRMLPEVPLIRDNQSMKDTMESLKSVLGRMATEAKKCQKNRAALKAFKADDIARDLNVLRLEIIQNILWLKDIAGHTTYSLLDQKIDQKSNKLDKILDAIKSLLVPLEHKVEQPVQTTNSTDNASNKNKNETKESVYNWSELDAAIASSNHEKVEGSSSFVYKDVLHNNKAVAIKKFKEFNDSNKERFIKELNIISKLQHGNIVEHLGHCYQNGEILVQKGIDFDFQIRQHLAFVSGYISNQSLDKVIKGDEHVDWPNLFRIIQGIAKGICYLHMKSVVHMDLQPKDILLGKGWTPKINKFNKAELLLKEPPFCFDTAKGTYVAPELSLHGGMCETLSLAWAPKIMEPTKCDVYSFGIILLETMSVVWKKCRGPPSKEIREQWAKRLEKRDLFDQQLVADDSNRVLALRCVLVGLICCLREPARRLSMEEVVVRIGGPCTEVVPAAAPSSSSAAQAIPRQ</sequence>
<dbReference type="PANTHER" id="PTHR27006:SF598">
    <property type="entry name" value="CYSTEINE-RICH RECEPTOR-LIKE PROTEIN KINASE 25"/>
    <property type="match status" value="1"/>
</dbReference>
<protein>
    <recommendedName>
        <fullName evidence="2">Protein kinase domain-containing protein</fullName>
    </recommendedName>
</protein>